<dbReference type="Pfam" id="PF24984">
    <property type="entry name" value="HEAT_EF3_GNC1"/>
    <property type="match status" value="1"/>
</dbReference>
<keyword evidence="6" id="KW-1185">Reference proteome</keyword>
<keyword evidence="2" id="KW-0677">Repeat</keyword>
<reference evidence="7" key="1">
    <citation type="submission" date="2019-12" db="UniProtKB">
        <authorList>
            <consortium name="WormBaseParasite"/>
        </authorList>
    </citation>
    <scope>IDENTIFICATION</scope>
</reference>
<feature type="repeat" description="HEAT" evidence="3">
    <location>
        <begin position="1917"/>
        <end position="1955"/>
    </location>
</feature>
<dbReference type="GO" id="GO:0019887">
    <property type="term" value="F:protein kinase regulator activity"/>
    <property type="evidence" value="ECO:0007669"/>
    <property type="project" value="TreeGrafter"/>
</dbReference>
<feature type="region of interest" description="Disordered" evidence="4">
    <location>
        <begin position="2574"/>
        <end position="2598"/>
    </location>
</feature>
<evidence type="ECO:0000256" key="1">
    <source>
        <dbReference type="ARBA" id="ARBA00007366"/>
    </source>
</evidence>
<feature type="compositionally biased region" description="Acidic residues" evidence="4">
    <location>
        <begin position="2584"/>
        <end position="2598"/>
    </location>
</feature>
<dbReference type="Pfam" id="PF24993">
    <property type="entry name" value="GNC1_N"/>
    <property type="match status" value="1"/>
</dbReference>
<dbReference type="InterPro" id="IPR016024">
    <property type="entry name" value="ARM-type_fold"/>
</dbReference>
<dbReference type="InterPro" id="IPR057546">
    <property type="entry name" value="HEAT_GCN1"/>
</dbReference>
<dbReference type="Proteomes" id="UP000046395">
    <property type="component" value="Unassembled WGS sequence"/>
</dbReference>
<accession>A0A5S6QTU6</accession>
<dbReference type="Pfam" id="PF24987">
    <property type="entry name" value="HEAT_EF3_N"/>
    <property type="match status" value="1"/>
</dbReference>
<dbReference type="PANTHER" id="PTHR23346:SF7">
    <property type="entry name" value="STALLED RIBOSOME SENSOR GCN1"/>
    <property type="match status" value="1"/>
</dbReference>
<dbReference type="PANTHER" id="PTHR23346">
    <property type="entry name" value="TRANSLATIONAL ACTIVATOR GCN1-RELATED"/>
    <property type="match status" value="1"/>
</dbReference>
<sequence length="2598" mass="289362">MERSVENLFDEPSCNGNQEESFDGIVNEIRHLLLWYHPRKKRPILDRVMEFIQSFPEESRRIVPKTIIDTLQPLSVTAPFAKDVALTAFKIMELFGEDELHVGAGFRHRKVYFQALAVVCYFFLLLNGDEKERVRFRQHLRKLLTSLKINDVVYVKYMNSVMTLDMSAINGELFAIWNDDPAIREKHFPSMLELYVKDIVNVRYLSPARAVLELWQPVVAFISDNVFSTEIYPLMKKAVLRNPEAVLEVVGYFFRQTVLDMSNYAVQFVNSLTPYLYSSQANLRQGSAFALGELIQSIKSPEIRRFLIHEIAVLITGVSPKVSTAHHRIAVISALTRCGENLPDAAAHEKDLLSLVMNNFVSMIRSEVHESTAEEICIAIAVWMKRMASLDIPAVLVAWFDEVVSKPFTSLKLCVAHLRCIDSCCEGRSVSHRLSFVKQLINSINVVEKANAQPVGPTRDLYVACILMSRVKNMDSDKSHASVFSWIAEKHDFISESFVKNSEREVVLTIVRWIQLFYDTCYNRASAESLKDYHHAFMQLLLHVEPTVRLGALRCLQKCQQSPGGETLCNCLLDEFCLFVPPVTNTERSSNESNDEMVSKGVFEKVLIALNRLPYSKSMDFALMKTLRCASVLVISGSDPLLWPRIVRSVKADPCQVIDSCYEQIQRDLLKPKDEDICCQIASTVFHCCSKSTFDKLFTIVKRLVENREMLNLGEDDIELLMKPVSEIEKRAAQPPSQKGKKGKKPTSLENAAQQAALDRRNHLELLKEEVDHGLRLLYSMLTSGTHFANNRVAELTHTLLSLVENPVISSLASKCWFQLAKIAFPDPKDQAIAHSIAYTTLKIRKVPYGLDPAWVQMPNEASGSSVVQRLLKRANCGLQRTDSMKETSRNGPLPTSAFAFSFPLILDVLTAALKRKDESDNTCDMLLFIDWNVNRDTIDKDTFSISNIPSKEIAEFACSMMKTVNRLFTQTVLIRCLHHLVDTLVHTERISVCSICVAVLTRCLDGMFSSLNQALKTSLMEVVELVASSMPSVVPEPAISDLYVLKFCPDAGTSAVAERLWNKCCWGISQDSMTHFLKRLDSSILEIREMVGMAICQCVKDAHLDLCYVLDVIGKTFAEKSFVEPREVDDFGRVVKEAGRDNPAPRMGIASVLKDLSMAISSEQFPMLFEKFTLNMFADRDANVRHAILEACVEGVKRHGKAHISYLFDQLNFALHSPGDAMHDALKVAGIVLSGTLAQHLDPDDARVKTIFISLIENLSVRSQLVQESVANCLAPLVSSVKEQIPEVLEKLLNIVLGQSGYGEKRGAAYGMAGLVKGTSFLSIRSLNIVDRLEEALTDKEHAYRREGACIAFEIFSRTLDRVFEPFVLNAISKLLICLGDGEARVRSAANDCTRVIMRNMSATAVRIVLPEVMKGLDVDLWRTKCGSLDVVSTMASGAPRHFATMLPTVMPKLIAASFDTHPKVQQKARRALRSIAGVTKNPDVLALSDRLVEAIENPSTKTHSCLNSLLNTKFTHYIDAASLALIMPIVKRGFEDRSPEARKAASIVTGNIYMISDKSDVQPYLSCIMPGLQKCLLDPIPEIRTVAAKAMGTMVRIAGDCHYSDLLQWLRNTLVTNTSSVDRAGAAQGLSEIIGGLGESYLVRVMPEIVEVTQSDKVSAYARDGYVMMLVYLPTIFGDRFLPFLEGVVSIIVKALADETDFVRTSALLAGRNLVNLYCDTAVPLLLPSLENGMFDEAWRIRLSSLHLLSEVLFKITGVSGKMTTVGNEDDTFGSVHTLQAIVDAVGEVHRDRILSGLYICRYDDIATIKQAATHAWKVVVANTPRTLREIMPTLFSFLLNCISSVSVEKQKIAALCLGSLVTKLGERLLLEIVPVLEEGLTSKDCGHRRGVCIALSEVMNNMSKETVAAYAPKLMPTMVQAMCDESEDVRKAASAVFTVFFGSVGSRHASDLVDPLLKKVTDPTVGTLMLDSLLMVTQTRGKSLIPKLMPKLMQKPIRSRAIALLFSNGVTLLSKYAEDILIALFNALTDAVGTDKQSEELENFDIVIKQIVDTKILHSLMQMMREKVGASNARKRQAAACLFFQMCDTLSPLMEHLVNELLGIGLRFYNSNDDVVCNFAASGVSKCVTVLRREKLPSLIYIFSQLLLPILRSNKETCLPIFAKEAGLQPLFVVVRECVINESVKPYAINTAGPMIRVLMDRQMVGTRCLVLSALLAFLDKVKPIMKPFVPQLQSTFMRLINEPASTELRFTAAKALISLAEVHSKRDNLIAELFRSIRSVEESTKLLESQLTALRGALSISEVTISDELKTEMRNFFLRFARTENSVGLISAGCFGAFICNMMTDDDVLELFESFSLDEIHTSATITQALIIMIALKTNPAKIMRIYGSILISAANLWLCAEKAQLVDLGVRCSAYILVYQMSSGNGPVDVSLGGTMARCIRNKTACIRRLSADAMGFIADNVKEVNEELVKVFIEAIMIDPDGKCFISCSAAKEAAFKLMRLNDGDAFCQKILMRFEPCEKEEIEKGVKSVARLGAVSRLVEDFDFTVKLKPTNDCLHDYDDNDDNNYVYDYDGSGNSGDDDDDDDNEENRLF</sequence>
<dbReference type="GO" id="GO:0005829">
    <property type="term" value="C:cytosol"/>
    <property type="evidence" value="ECO:0007669"/>
    <property type="project" value="TreeGrafter"/>
</dbReference>
<dbReference type="Pfam" id="PF25801">
    <property type="entry name" value="HEAT_GCN1_C_2"/>
    <property type="match status" value="1"/>
</dbReference>
<dbReference type="Gene3D" id="1.25.10.10">
    <property type="entry name" value="Leucine-rich Repeat Variant"/>
    <property type="match status" value="6"/>
</dbReference>
<name>A0A5S6QTU6_TRIMR</name>
<dbReference type="GO" id="GO:0034198">
    <property type="term" value="P:cellular response to amino acid starvation"/>
    <property type="evidence" value="ECO:0007669"/>
    <property type="project" value="TreeGrafter"/>
</dbReference>
<dbReference type="Pfam" id="PF23271">
    <property type="entry name" value="HEAT_GCN1"/>
    <property type="match status" value="1"/>
</dbReference>
<dbReference type="SUPFAM" id="SSF48371">
    <property type="entry name" value="ARM repeat"/>
    <property type="match status" value="3"/>
</dbReference>
<evidence type="ECO:0000256" key="2">
    <source>
        <dbReference type="ARBA" id="ARBA00022737"/>
    </source>
</evidence>
<proteinExistence type="inferred from homology"/>
<comment type="similarity">
    <text evidence="1">Belongs to the GCN1 family.</text>
</comment>
<dbReference type="SMART" id="SM01349">
    <property type="entry name" value="TOG"/>
    <property type="match status" value="1"/>
</dbReference>
<feature type="repeat" description="HEAT" evidence="3">
    <location>
        <begin position="1570"/>
        <end position="1608"/>
    </location>
</feature>
<protein>
    <submittedName>
        <fullName evidence="7">TOG domain-containing protein</fullName>
    </submittedName>
</protein>
<dbReference type="GO" id="GO:0000226">
    <property type="term" value="P:microtubule cytoskeleton organization"/>
    <property type="evidence" value="ECO:0007669"/>
    <property type="project" value="UniProtKB-ARBA"/>
</dbReference>
<dbReference type="GO" id="GO:0006417">
    <property type="term" value="P:regulation of translation"/>
    <property type="evidence" value="ECO:0007669"/>
    <property type="project" value="TreeGrafter"/>
</dbReference>
<evidence type="ECO:0000313" key="6">
    <source>
        <dbReference type="Proteomes" id="UP000046395"/>
    </source>
</evidence>
<evidence type="ECO:0000313" key="7">
    <source>
        <dbReference type="WBParaSite" id="TMUE_2000010635.1"/>
    </source>
</evidence>
<dbReference type="InterPro" id="IPR056810">
    <property type="entry name" value="GNC1-like_N"/>
</dbReference>
<dbReference type="InterPro" id="IPR021133">
    <property type="entry name" value="HEAT_type_2"/>
</dbReference>
<dbReference type="STRING" id="70415.A0A5S6QTU6"/>
<dbReference type="PROSITE" id="PS50077">
    <property type="entry name" value="HEAT_REPEAT"/>
    <property type="match status" value="2"/>
</dbReference>
<dbReference type="InterPro" id="IPR011989">
    <property type="entry name" value="ARM-like"/>
</dbReference>
<organism evidence="6 7">
    <name type="scientific">Trichuris muris</name>
    <name type="common">Mouse whipworm</name>
    <dbReference type="NCBI Taxonomy" id="70415"/>
    <lineage>
        <taxon>Eukaryota</taxon>
        <taxon>Metazoa</taxon>
        <taxon>Ecdysozoa</taxon>
        <taxon>Nematoda</taxon>
        <taxon>Enoplea</taxon>
        <taxon>Dorylaimia</taxon>
        <taxon>Trichinellida</taxon>
        <taxon>Trichuridae</taxon>
        <taxon>Trichuris</taxon>
    </lineage>
</organism>
<dbReference type="InterPro" id="IPR034085">
    <property type="entry name" value="TOG"/>
</dbReference>
<feature type="domain" description="TOG" evidence="5">
    <location>
        <begin position="1277"/>
        <end position="1503"/>
    </location>
</feature>
<evidence type="ECO:0000256" key="3">
    <source>
        <dbReference type="PROSITE-ProRule" id="PRU00103"/>
    </source>
</evidence>
<feature type="region of interest" description="Disordered" evidence="4">
    <location>
        <begin position="730"/>
        <end position="752"/>
    </location>
</feature>
<evidence type="ECO:0000256" key="4">
    <source>
        <dbReference type="SAM" id="MobiDB-lite"/>
    </source>
</evidence>
<evidence type="ECO:0000259" key="5">
    <source>
        <dbReference type="SMART" id="SM01349"/>
    </source>
</evidence>
<dbReference type="WBParaSite" id="TMUE_2000010635.1">
    <property type="protein sequence ID" value="TMUE_2000010635.1"/>
    <property type="gene ID" value="WBGene00289222"/>
</dbReference>